<reference evidence="2" key="1">
    <citation type="submission" date="2022-10" db="EMBL/GenBank/DDBJ databases">
        <title>Puccinia triticina Genome sequencing and assembly.</title>
        <authorList>
            <person name="Li C."/>
        </authorList>
    </citation>
    <scope>NUCLEOTIDE SEQUENCE</scope>
    <source>
        <strain evidence="2">Pt15</strain>
    </source>
</reference>
<dbReference type="Proteomes" id="UP001164743">
    <property type="component" value="Chromosome 1A"/>
</dbReference>
<dbReference type="GeneID" id="77806856"/>
<name>A0ABY7C8P4_9BASI</name>
<gene>
    <name evidence="2" type="ORF">PtA15_1A888</name>
</gene>
<protein>
    <submittedName>
        <fullName evidence="2">Uncharacterized protein</fullName>
    </submittedName>
</protein>
<feature type="region of interest" description="Disordered" evidence="1">
    <location>
        <begin position="1"/>
        <end position="26"/>
    </location>
</feature>
<evidence type="ECO:0000313" key="2">
    <source>
        <dbReference type="EMBL" id="WAQ81546.1"/>
    </source>
</evidence>
<sequence length="161" mass="17621">MAAGEASGLKSEDPNPSSRRAEIDHGNAQAAVIRQLAVAKLAGVRRRSALRVKGNATSESPRKERRCFGPQRVLVEGRFCLSHTRGQVIWDKQRREPCKYVRCTIYQHAQAAASSPEENAAETRVAAHRSPLASRSTTMQMLLARRGQLSNSGRACDPQGT</sequence>
<accession>A0ABY7C8P4</accession>
<dbReference type="EMBL" id="CP110421">
    <property type="protein sequence ID" value="WAQ81546.1"/>
    <property type="molecule type" value="Genomic_DNA"/>
</dbReference>
<dbReference type="RefSeq" id="XP_053017101.1">
    <property type="nucleotide sequence ID" value="XM_053165961.1"/>
</dbReference>
<evidence type="ECO:0000256" key="1">
    <source>
        <dbReference type="SAM" id="MobiDB-lite"/>
    </source>
</evidence>
<evidence type="ECO:0000313" key="3">
    <source>
        <dbReference type="Proteomes" id="UP001164743"/>
    </source>
</evidence>
<keyword evidence="3" id="KW-1185">Reference proteome</keyword>
<proteinExistence type="predicted"/>
<organism evidence="2 3">
    <name type="scientific">Puccinia triticina</name>
    <dbReference type="NCBI Taxonomy" id="208348"/>
    <lineage>
        <taxon>Eukaryota</taxon>
        <taxon>Fungi</taxon>
        <taxon>Dikarya</taxon>
        <taxon>Basidiomycota</taxon>
        <taxon>Pucciniomycotina</taxon>
        <taxon>Pucciniomycetes</taxon>
        <taxon>Pucciniales</taxon>
        <taxon>Pucciniaceae</taxon>
        <taxon>Puccinia</taxon>
    </lineage>
</organism>